<evidence type="ECO:0000256" key="1">
    <source>
        <dbReference type="ARBA" id="ARBA00022884"/>
    </source>
</evidence>
<feature type="compositionally biased region" description="Basic and acidic residues" evidence="3">
    <location>
        <begin position="570"/>
        <end position="595"/>
    </location>
</feature>
<keyword evidence="6" id="KW-1185">Reference proteome</keyword>
<feature type="region of interest" description="Disordered" evidence="3">
    <location>
        <begin position="317"/>
        <end position="346"/>
    </location>
</feature>
<accession>A0A200RD04</accession>
<evidence type="ECO:0000256" key="2">
    <source>
        <dbReference type="PROSITE-ProRule" id="PRU00626"/>
    </source>
</evidence>
<keyword evidence="1 2" id="KW-0694">RNA-binding</keyword>
<dbReference type="InParanoid" id="A0A200RD04"/>
<dbReference type="OMA" id="DEWDHND"/>
<dbReference type="AlphaFoldDB" id="A0A200RD04"/>
<proteinExistence type="predicted"/>
<sequence length="683" mass="78668">MWAAARNLQKHCLSTLTFSLLQNSKSCLQLRDASPKFLASIVIESRLTSKDNFFSSKSPLCCCYNGTRSMSTSASTSRGRGMRSKVERLMRKDVGRTQKEIRRARNLRKKLMTEEERLIWNLRRAKKKVALLLQKLKKYELPELPPPRHDPELLTPEQLQAYKKIGFRNRNYVPVGVRGVFGGVVQNMHLHWKFHETVQVCCDSFPKEKIKEMATMLARLSGGIVVSVHDVKTIIMFRGRNYRQPKNLIPINTLTKRKALFKARFEQALESQKLNIKKIEQQLRRKGVNPEDPVAMASIQRVASTFFSAIDEKQGTPYVFHGDKHSVGKHDNREDQDPFSEEQEQQQLDKFIADIEEAAEQEWEAEEAAEKEELGRMRYWNREDAGGRSRRSAMSGGDSEDEMRGRRRDWEDNGSRNRTRDTRKWDNDDEDDKVAEASGDDEWDHNDLDSDADSSDEAHDEFKVSKTINKKQNMNCRAENKGGYKKQGGVRPRGKISEEDAEFDSDVDSSDESLDEFKEPRTIKRKQNVNCRTENKGGFKKQAGVRPRGKISEEDSEFDSDADGTDESLDEFKEPRTINRKENMNYRAENKEGYKKHGGVRPRGKISEVDSDSEYVSGDSEDASWELDTEEEDVSTVTQVDDYEYLSSGSEDGYDPKRDQTDRTNDNPRIKTQKQVDETWDSD</sequence>
<dbReference type="OrthoDB" id="1915442at2759"/>
<dbReference type="SMART" id="SM01103">
    <property type="entry name" value="CRS1_YhbY"/>
    <property type="match status" value="1"/>
</dbReference>
<feature type="region of interest" description="Disordered" evidence="3">
    <location>
        <begin position="384"/>
        <end position="683"/>
    </location>
</feature>
<dbReference type="Pfam" id="PF01985">
    <property type="entry name" value="CRS1_YhbY"/>
    <property type="match status" value="1"/>
</dbReference>
<dbReference type="PANTHER" id="PTHR31426">
    <property type="entry name" value="GROUP II INTRON SPLICING FACTOR CRS1-LIKE"/>
    <property type="match status" value="1"/>
</dbReference>
<feature type="compositionally biased region" description="Acidic residues" evidence="3">
    <location>
        <begin position="609"/>
        <end position="634"/>
    </location>
</feature>
<dbReference type="Proteomes" id="UP000195402">
    <property type="component" value="Unassembled WGS sequence"/>
</dbReference>
<feature type="compositionally biased region" description="Basic and acidic residues" evidence="3">
    <location>
        <begin position="654"/>
        <end position="677"/>
    </location>
</feature>
<dbReference type="InterPro" id="IPR040286">
    <property type="entry name" value="At3g25440-like"/>
</dbReference>
<organism evidence="5 6">
    <name type="scientific">Macleaya cordata</name>
    <name type="common">Five-seeded plume-poppy</name>
    <name type="synonym">Bocconia cordata</name>
    <dbReference type="NCBI Taxonomy" id="56857"/>
    <lineage>
        <taxon>Eukaryota</taxon>
        <taxon>Viridiplantae</taxon>
        <taxon>Streptophyta</taxon>
        <taxon>Embryophyta</taxon>
        <taxon>Tracheophyta</taxon>
        <taxon>Spermatophyta</taxon>
        <taxon>Magnoliopsida</taxon>
        <taxon>Ranunculales</taxon>
        <taxon>Papaveraceae</taxon>
        <taxon>Papaveroideae</taxon>
        <taxon>Macleaya</taxon>
    </lineage>
</organism>
<gene>
    <name evidence="5" type="ORF">BVC80_1065g155</name>
</gene>
<dbReference type="Gene3D" id="3.30.110.60">
    <property type="entry name" value="YhbY-like"/>
    <property type="match status" value="1"/>
</dbReference>
<feature type="compositionally biased region" description="Acidic residues" evidence="3">
    <location>
        <begin position="427"/>
        <end position="455"/>
    </location>
</feature>
<dbReference type="FunCoup" id="A0A200RD04">
    <property type="interactions" value="703"/>
</dbReference>
<dbReference type="EMBL" id="MVGT01000078">
    <property type="protein sequence ID" value="OVA20597.1"/>
    <property type="molecule type" value="Genomic_DNA"/>
</dbReference>
<feature type="compositionally biased region" description="Basic and acidic residues" evidence="3">
    <location>
        <begin position="321"/>
        <end position="336"/>
    </location>
</feature>
<evidence type="ECO:0000313" key="6">
    <source>
        <dbReference type="Proteomes" id="UP000195402"/>
    </source>
</evidence>
<comment type="caution">
    <text evidence="5">The sequence shown here is derived from an EMBL/GenBank/DDBJ whole genome shotgun (WGS) entry which is preliminary data.</text>
</comment>
<feature type="domain" description="CRM" evidence="4">
    <location>
        <begin position="152"/>
        <end position="249"/>
    </location>
</feature>
<dbReference type="SUPFAM" id="SSF75471">
    <property type="entry name" value="YhbY-like"/>
    <property type="match status" value="1"/>
</dbReference>
<protein>
    <submittedName>
        <fullName evidence="5">RNA-binding</fullName>
    </submittedName>
</protein>
<dbReference type="PROSITE" id="PS51295">
    <property type="entry name" value="CRM"/>
    <property type="match status" value="1"/>
</dbReference>
<reference evidence="5 6" key="1">
    <citation type="journal article" date="2017" name="Mol. Plant">
        <title>The Genome of Medicinal Plant Macleaya cordata Provides New Insights into Benzylisoquinoline Alkaloids Metabolism.</title>
        <authorList>
            <person name="Liu X."/>
            <person name="Liu Y."/>
            <person name="Huang P."/>
            <person name="Ma Y."/>
            <person name="Qing Z."/>
            <person name="Tang Q."/>
            <person name="Cao H."/>
            <person name="Cheng P."/>
            <person name="Zheng Y."/>
            <person name="Yuan Z."/>
            <person name="Zhou Y."/>
            <person name="Liu J."/>
            <person name="Tang Z."/>
            <person name="Zhuo Y."/>
            <person name="Zhang Y."/>
            <person name="Yu L."/>
            <person name="Huang J."/>
            <person name="Yang P."/>
            <person name="Peng Q."/>
            <person name="Zhang J."/>
            <person name="Jiang W."/>
            <person name="Zhang Z."/>
            <person name="Lin K."/>
            <person name="Ro D.K."/>
            <person name="Chen X."/>
            <person name="Xiong X."/>
            <person name="Shang Y."/>
            <person name="Huang S."/>
            <person name="Zeng J."/>
        </authorList>
    </citation>
    <scope>NUCLEOTIDE SEQUENCE [LARGE SCALE GENOMIC DNA]</scope>
    <source>
        <strain evidence="6">cv. BLH2017</strain>
        <tissue evidence="5">Root</tissue>
    </source>
</reference>
<evidence type="ECO:0000256" key="3">
    <source>
        <dbReference type="SAM" id="MobiDB-lite"/>
    </source>
</evidence>
<evidence type="ECO:0000259" key="4">
    <source>
        <dbReference type="PROSITE" id="PS51295"/>
    </source>
</evidence>
<evidence type="ECO:0000313" key="5">
    <source>
        <dbReference type="EMBL" id="OVA20597.1"/>
    </source>
</evidence>
<feature type="compositionally biased region" description="Acidic residues" evidence="3">
    <location>
        <begin position="499"/>
        <end position="514"/>
    </location>
</feature>
<feature type="compositionally biased region" description="Polar residues" evidence="3">
    <location>
        <begin position="466"/>
        <end position="475"/>
    </location>
</feature>
<dbReference type="InterPro" id="IPR001890">
    <property type="entry name" value="RNA-binding_CRM"/>
</dbReference>
<dbReference type="InterPro" id="IPR035920">
    <property type="entry name" value="YhbY-like_sf"/>
</dbReference>
<feature type="compositionally biased region" description="Basic and acidic residues" evidence="3">
    <location>
        <begin position="402"/>
        <end position="426"/>
    </location>
</feature>
<dbReference type="GO" id="GO:0003723">
    <property type="term" value="F:RNA binding"/>
    <property type="evidence" value="ECO:0007669"/>
    <property type="project" value="UniProtKB-UniRule"/>
</dbReference>
<name>A0A200RD04_MACCD</name>
<dbReference type="PANTHER" id="PTHR31426:SF4">
    <property type="entry name" value="CRM-DOMAIN CONTAINING FACTOR CFM9, MITOCHONDRIAL"/>
    <property type="match status" value="1"/>
</dbReference>
<dbReference type="STRING" id="56857.A0A200RD04"/>
<feature type="compositionally biased region" description="Acidic residues" evidence="3">
    <location>
        <begin position="554"/>
        <end position="569"/>
    </location>
</feature>